<reference evidence="7 8" key="1">
    <citation type="submission" date="2013-06" db="EMBL/GenBank/DDBJ databases">
        <authorList>
            <person name="Weinstock G."/>
            <person name="Sodergren E."/>
            <person name="Lobos E.A."/>
            <person name="Fulton L."/>
            <person name="Fulton R."/>
            <person name="Courtney L."/>
            <person name="Fronick C."/>
            <person name="O'Laughlin M."/>
            <person name="Godfrey J."/>
            <person name="Wilson R.M."/>
            <person name="Miner T."/>
            <person name="Farmer C."/>
            <person name="Delehaunty K."/>
            <person name="Cordes M."/>
            <person name="Minx P."/>
            <person name="Tomlinson C."/>
            <person name="Chen J."/>
            <person name="Wollam A."/>
            <person name="Pepin K.H."/>
            <person name="Bhonagiri V."/>
            <person name="Zhang X."/>
            <person name="Warren W."/>
            <person name="Mitreva M."/>
            <person name="Mardis E.R."/>
            <person name="Wilson R.K."/>
        </authorList>
    </citation>
    <scope>NUCLEOTIDE SEQUENCE [LARGE SCALE GENOMIC DNA]</scope>
    <source>
        <strain evidence="7 8">ATCC 29099</strain>
    </source>
</reference>
<dbReference type="HOGENOM" id="CLU_055313_0_0_9"/>
<dbReference type="GO" id="GO:0046872">
    <property type="term" value="F:metal ion binding"/>
    <property type="evidence" value="ECO:0007669"/>
    <property type="project" value="UniProtKB-KW"/>
</dbReference>
<accession>U2RJ59</accession>
<dbReference type="Proteomes" id="UP000016608">
    <property type="component" value="Unassembled WGS sequence"/>
</dbReference>
<dbReference type="eggNOG" id="ENOG502Z8Q4">
    <property type="taxonomic scope" value="Bacteria"/>
</dbReference>
<comment type="caution">
    <text evidence="7">The sequence shown here is derived from an EMBL/GenBank/DDBJ whole genome shotgun (WGS) entry which is preliminary data.</text>
</comment>
<gene>
    <name evidence="7" type="ORF">HMPREF0373_00578</name>
</gene>
<protein>
    <recommendedName>
        <fullName evidence="6">DAPG hydrolase PhiG domain-containing protein</fullName>
    </recommendedName>
</protein>
<evidence type="ECO:0000313" key="7">
    <source>
        <dbReference type="EMBL" id="ERK50757.1"/>
    </source>
</evidence>
<dbReference type="EMBL" id="AWVJ01000042">
    <property type="protein sequence ID" value="ERK50757.1"/>
    <property type="molecule type" value="Genomic_DNA"/>
</dbReference>
<evidence type="ECO:0000256" key="1">
    <source>
        <dbReference type="ARBA" id="ARBA00001947"/>
    </source>
</evidence>
<organism evidence="7 8">
    <name type="scientific">Eubacterium ramulus ATCC 29099</name>
    <dbReference type="NCBI Taxonomy" id="1256908"/>
    <lineage>
        <taxon>Bacteria</taxon>
        <taxon>Bacillati</taxon>
        <taxon>Bacillota</taxon>
        <taxon>Clostridia</taxon>
        <taxon>Eubacteriales</taxon>
        <taxon>Eubacteriaceae</taxon>
        <taxon>Eubacterium</taxon>
    </lineage>
</organism>
<keyword evidence="4" id="KW-0862">Zinc</keyword>
<proteinExistence type="inferred from homology"/>
<evidence type="ECO:0000256" key="2">
    <source>
        <dbReference type="ARBA" id="ARBA00022723"/>
    </source>
</evidence>
<dbReference type="Pfam" id="PF18089">
    <property type="entry name" value="DAPG_hydrolase"/>
    <property type="match status" value="1"/>
</dbReference>
<name>U2RJ59_EUBRA</name>
<dbReference type="PATRIC" id="fig|1256908.3.peg.528"/>
<dbReference type="GO" id="GO:0016787">
    <property type="term" value="F:hydrolase activity"/>
    <property type="evidence" value="ECO:0007669"/>
    <property type="project" value="UniProtKB-KW"/>
</dbReference>
<feature type="domain" description="DAPG hydrolase PhiG" evidence="6">
    <location>
        <begin position="57"/>
        <end position="268"/>
    </location>
</feature>
<comment type="similarity">
    <text evidence="5">Belongs to the DAPG/phloretin hydrolase family.</text>
</comment>
<keyword evidence="3" id="KW-0378">Hydrolase</keyword>
<evidence type="ECO:0000256" key="5">
    <source>
        <dbReference type="ARBA" id="ARBA00023459"/>
    </source>
</evidence>
<comment type="cofactor">
    <cofactor evidence="1">
        <name>Zn(2+)</name>
        <dbReference type="ChEBI" id="CHEBI:29105"/>
    </cofactor>
</comment>
<dbReference type="AlphaFoldDB" id="U2RJ59"/>
<evidence type="ECO:0000256" key="3">
    <source>
        <dbReference type="ARBA" id="ARBA00022801"/>
    </source>
</evidence>
<dbReference type="InterPro" id="IPR041526">
    <property type="entry name" value="DAPG_hydrolase"/>
</dbReference>
<sequence length="274" mass="30885">MEEDFNMSTPGVKVGVSEEEKKLSYYKYYEQDLAPVPAEKIAVLQGGPIAPEKCIPFDERNKFLKGEDDEYANIGFGVAADGTALVCNTTYMPGVTGEMLDWWFPWHSVGSDLRYKIWDPEDHYFARAYPASYVVDPNVPMNQKTWGVDHYIMEDVGPGPEFLKLCFKRPADFGYDESIIGTEKCESLVCAIGESSCAAAMTHKWHPYKDGVLFESRFWIGYRIDEEGNIVKAIPEGVSIPPFVPQGLFAHNIKEFTNLAAILPTLYAEEKDTF</sequence>
<keyword evidence="2" id="KW-0479">Metal-binding</keyword>
<evidence type="ECO:0000313" key="8">
    <source>
        <dbReference type="Proteomes" id="UP000016608"/>
    </source>
</evidence>
<evidence type="ECO:0000259" key="6">
    <source>
        <dbReference type="Pfam" id="PF18089"/>
    </source>
</evidence>
<evidence type="ECO:0000256" key="4">
    <source>
        <dbReference type="ARBA" id="ARBA00022833"/>
    </source>
</evidence>
<keyword evidence="8" id="KW-1185">Reference proteome</keyword>